<proteinExistence type="predicted"/>
<protein>
    <submittedName>
        <fullName evidence="1">Uncharacterized protein</fullName>
    </submittedName>
</protein>
<gene>
    <name evidence="1" type="ORF">MTR67_013493</name>
</gene>
<keyword evidence="2" id="KW-1185">Reference proteome</keyword>
<dbReference type="AlphaFoldDB" id="A0AAF0TM05"/>
<accession>A0AAF0TM05</accession>
<evidence type="ECO:0000313" key="1">
    <source>
        <dbReference type="EMBL" id="WMV20108.1"/>
    </source>
</evidence>
<dbReference type="EMBL" id="CP133614">
    <property type="protein sequence ID" value="WMV20108.1"/>
    <property type="molecule type" value="Genomic_DNA"/>
</dbReference>
<evidence type="ECO:0000313" key="2">
    <source>
        <dbReference type="Proteomes" id="UP001234989"/>
    </source>
</evidence>
<name>A0AAF0TM05_SOLVR</name>
<reference evidence="1" key="1">
    <citation type="submission" date="2023-08" db="EMBL/GenBank/DDBJ databases">
        <title>A de novo genome assembly of Solanum verrucosum Schlechtendal, a Mexican diploid species geographically isolated from the other diploid A-genome species in potato relatives.</title>
        <authorList>
            <person name="Hosaka K."/>
        </authorList>
    </citation>
    <scope>NUCLEOTIDE SEQUENCE</scope>
    <source>
        <tissue evidence="1">Young leaves</tissue>
    </source>
</reference>
<sequence>MTTVYPVPYYLNDPKNDETGINYEVNGILMVNGGGCHDFIFYITSCVKTSDGKDIIFQAKVMKDLNYCLPFPVIRPKAGLAFCYKAELFWLIELFSRLIAMESLIDNQK</sequence>
<dbReference type="Proteomes" id="UP001234989">
    <property type="component" value="Chromosome 3"/>
</dbReference>
<organism evidence="1 2">
    <name type="scientific">Solanum verrucosum</name>
    <dbReference type="NCBI Taxonomy" id="315347"/>
    <lineage>
        <taxon>Eukaryota</taxon>
        <taxon>Viridiplantae</taxon>
        <taxon>Streptophyta</taxon>
        <taxon>Embryophyta</taxon>
        <taxon>Tracheophyta</taxon>
        <taxon>Spermatophyta</taxon>
        <taxon>Magnoliopsida</taxon>
        <taxon>eudicotyledons</taxon>
        <taxon>Gunneridae</taxon>
        <taxon>Pentapetalae</taxon>
        <taxon>asterids</taxon>
        <taxon>lamiids</taxon>
        <taxon>Solanales</taxon>
        <taxon>Solanaceae</taxon>
        <taxon>Solanoideae</taxon>
        <taxon>Solaneae</taxon>
        <taxon>Solanum</taxon>
    </lineage>
</organism>